<dbReference type="PANTHER" id="PTHR34562:SF8">
    <property type="entry name" value="WPP DOMAIN-INTERACTING PROTEIN 1"/>
    <property type="match status" value="1"/>
</dbReference>
<feature type="region of interest" description="Disordered" evidence="1">
    <location>
        <begin position="173"/>
        <end position="263"/>
    </location>
</feature>
<dbReference type="Proteomes" id="UP000594638">
    <property type="component" value="Unassembled WGS sequence"/>
</dbReference>
<feature type="compositionally biased region" description="Polar residues" evidence="1">
    <location>
        <begin position="216"/>
        <end position="226"/>
    </location>
</feature>
<feature type="compositionally biased region" description="Polar residues" evidence="1">
    <location>
        <begin position="251"/>
        <end position="263"/>
    </location>
</feature>
<organism evidence="2 3">
    <name type="scientific">Olea europaea subsp. europaea</name>
    <dbReference type="NCBI Taxonomy" id="158383"/>
    <lineage>
        <taxon>Eukaryota</taxon>
        <taxon>Viridiplantae</taxon>
        <taxon>Streptophyta</taxon>
        <taxon>Embryophyta</taxon>
        <taxon>Tracheophyta</taxon>
        <taxon>Spermatophyta</taxon>
        <taxon>Magnoliopsida</taxon>
        <taxon>eudicotyledons</taxon>
        <taxon>Gunneridae</taxon>
        <taxon>Pentapetalae</taxon>
        <taxon>asterids</taxon>
        <taxon>lamiids</taxon>
        <taxon>Lamiales</taxon>
        <taxon>Oleaceae</taxon>
        <taxon>Oleeae</taxon>
        <taxon>Olea</taxon>
    </lineage>
</organism>
<evidence type="ECO:0000313" key="2">
    <source>
        <dbReference type="EMBL" id="CAA3020050.1"/>
    </source>
</evidence>
<evidence type="ECO:0000256" key="1">
    <source>
        <dbReference type="SAM" id="MobiDB-lite"/>
    </source>
</evidence>
<feature type="region of interest" description="Disordered" evidence="1">
    <location>
        <begin position="320"/>
        <end position="350"/>
    </location>
</feature>
<feature type="compositionally biased region" description="Basic and acidic residues" evidence="1">
    <location>
        <begin position="320"/>
        <end position="344"/>
    </location>
</feature>
<dbReference type="Gramene" id="OE9A029719T1">
    <property type="protein sequence ID" value="OE9A029719C1"/>
    <property type="gene ID" value="OE9A029719"/>
</dbReference>
<reference evidence="2 3" key="1">
    <citation type="submission" date="2019-12" db="EMBL/GenBank/DDBJ databases">
        <authorList>
            <person name="Alioto T."/>
            <person name="Alioto T."/>
            <person name="Gomez Garrido J."/>
        </authorList>
    </citation>
    <scope>NUCLEOTIDE SEQUENCE [LARGE SCALE GENOMIC DNA]</scope>
</reference>
<proteinExistence type="predicted"/>
<keyword evidence="3" id="KW-1185">Reference proteome</keyword>
<name>A0A8S0UMB8_OLEEU</name>
<dbReference type="PANTHER" id="PTHR34562">
    <property type="entry name" value="WPP DOMAIN-INTERACTING PROTEIN 2"/>
    <property type="match status" value="1"/>
</dbReference>
<protein>
    <submittedName>
        <fullName evidence="2">Uncharacterized protein</fullName>
    </submittedName>
</protein>
<sequence length="553" mass="61081">MDLEREASGLELGEDNDAISTISGSEKLVNGDETNFQNNGGVVENNYPNELSSKGKGMGTEVRDLVNLAATDVKLEVLPSHATMKKGNRLKKWKRIKRDPNKVGNSSADTGKMVMQDLSNSGGNSSKRMQVLYDRNQKGEGSVSSTNAVARNLDGFAMLGDYGLAIGPTFAAGTDSENSEDRSSKSSTAASAPRARYEMPVVAGFPRDRSKIRSPSGKNLGNTVRGQQGKGRIETGKKAKGERFKIEKENSQSNMKSDSRSSNYALMQGNNTATINGILSGRLMNYDEANGDEVQASELQVRDGIRGGYDRNNDRRFEDVSREDLVADSSWEAKEERSENHENSTDSDPLVESVFALQSAQEALEKEVQKFREIGREDVSVDEVVQDLPSEFTSVDPKLYETSSSDNLHSCKHVNSSFRSFHSEVNETANLDRDIELEDLFKQKIEAEVEYLVITRNAQMLRVAAVDLITLLEKQNFRASQQTRMLNELRDTEDVPSATVDSEDVPCAGETLKMRKRVCKYTSCFFTQLLLLVILLGVSIFRSSPNNADIVPT</sequence>
<feature type="compositionally biased region" description="Polar residues" evidence="1">
    <location>
        <begin position="32"/>
        <end position="52"/>
    </location>
</feature>
<evidence type="ECO:0000313" key="3">
    <source>
        <dbReference type="Proteomes" id="UP000594638"/>
    </source>
</evidence>
<gene>
    <name evidence="2" type="ORF">OLEA9_A029719</name>
</gene>
<dbReference type="EMBL" id="CACTIH010009033">
    <property type="protein sequence ID" value="CAA3020050.1"/>
    <property type="molecule type" value="Genomic_DNA"/>
</dbReference>
<comment type="caution">
    <text evidence="2">The sequence shown here is derived from an EMBL/GenBank/DDBJ whole genome shotgun (WGS) entry which is preliminary data.</text>
</comment>
<accession>A0A8S0UMB8</accession>
<feature type="compositionally biased region" description="Basic and acidic residues" evidence="1">
    <location>
        <begin position="231"/>
        <end position="250"/>
    </location>
</feature>
<feature type="region of interest" description="Disordered" evidence="1">
    <location>
        <begin position="1"/>
        <end position="56"/>
    </location>
</feature>
<dbReference type="InterPro" id="IPR044696">
    <property type="entry name" value="WIP1/2/3"/>
</dbReference>
<dbReference type="OrthoDB" id="680851at2759"/>
<dbReference type="AlphaFoldDB" id="A0A8S0UMB8"/>